<dbReference type="AlphaFoldDB" id="A0A8T0RET8"/>
<evidence type="ECO:0000313" key="1">
    <source>
        <dbReference type="EMBL" id="KAG2583343.1"/>
    </source>
</evidence>
<dbReference type="Gene3D" id="1.25.40.10">
    <property type="entry name" value="Tetratricopeptide repeat domain"/>
    <property type="match status" value="1"/>
</dbReference>
<reference evidence="1" key="1">
    <citation type="submission" date="2020-05" db="EMBL/GenBank/DDBJ databases">
        <title>WGS assembly of Panicum virgatum.</title>
        <authorList>
            <person name="Lovell J.T."/>
            <person name="Jenkins J."/>
            <person name="Shu S."/>
            <person name="Juenger T.E."/>
            <person name="Schmutz J."/>
        </authorList>
    </citation>
    <scope>NUCLEOTIDE SEQUENCE</scope>
    <source>
        <strain evidence="1">AP13</strain>
    </source>
</reference>
<keyword evidence="2" id="KW-1185">Reference proteome</keyword>
<name>A0A8T0RET8_PANVG</name>
<dbReference type="Proteomes" id="UP000823388">
    <property type="component" value="Chromosome 6K"/>
</dbReference>
<dbReference type="InterPro" id="IPR011990">
    <property type="entry name" value="TPR-like_helical_dom_sf"/>
</dbReference>
<proteinExistence type="predicted"/>
<gene>
    <name evidence="1" type="ORF">PVAP13_6KG140612</name>
</gene>
<sequence>MGSVTWWDVQLKAAKYIEHDSSFSEEKQSKALKISCKLNCVARAQAYSELVDLDLTELDIKKALKIDHVKLVYKTLKEKMRECNIRDAKFYDNMFAKWRKLQVLALPYSWSSST</sequence>
<comment type="caution">
    <text evidence="1">The sequence shown here is derived from an EMBL/GenBank/DDBJ whole genome shotgun (WGS) entry which is preliminary data.</text>
</comment>
<accession>A0A8T0RET8</accession>
<protein>
    <submittedName>
        <fullName evidence="1">Uncharacterized protein</fullName>
    </submittedName>
</protein>
<dbReference type="EMBL" id="CM029047">
    <property type="protein sequence ID" value="KAG2583343.1"/>
    <property type="molecule type" value="Genomic_DNA"/>
</dbReference>
<evidence type="ECO:0000313" key="2">
    <source>
        <dbReference type="Proteomes" id="UP000823388"/>
    </source>
</evidence>
<organism evidence="1 2">
    <name type="scientific">Panicum virgatum</name>
    <name type="common">Blackwell switchgrass</name>
    <dbReference type="NCBI Taxonomy" id="38727"/>
    <lineage>
        <taxon>Eukaryota</taxon>
        <taxon>Viridiplantae</taxon>
        <taxon>Streptophyta</taxon>
        <taxon>Embryophyta</taxon>
        <taxon>Tracheophyta</taxon>
        <taxon>Spermatophyta</taxon>
        <taxon>Magnoliopsida</taxon>
        <taxon>Liliopsida</taxon>
        <taxon>Poales</taxon>
        <taxon>Poaceae</taxon>
        <taxon>PACMAD clade</taxon>
        <taxon>Panicoideae</taxon>
        <taxon>Panicodae</taxon>
        <taxon>Paniceae</taxon>
        <taxon>Panicinae</taxon>
        <taxon>Panicum</taxon>
        <taxon>Panicum sect. Hiantes</taxon>
    </lineage>
</organism>